<keyword evidence="4" id="KW-1185">Reference proteome</keyword>
<dbReference type="GeneID" id="43163662"/>
<proteinExistence type="predicted"/>
<dbReference type="Pfam" id="PF10042">
    <property type="entry name" value="DUF2278"/>
    <property type="match status" value="1"/>
</dbReference>
<feature type="compositionally biased region" description="Low complexity" evidence="1">
    <location>
        <begin position="235"/>
        <end position="245"/>
    </location>
</feature>
<accession>A0ABZ0Y2C3</accession>
<organism evidence="3 4">
    <name type="scientific">Duganella zoogloeoides</name>
    <dbReference type="NCBI Taxonomy" id="75659"/>
    <lineage>
        <taxon>Bacteria</taxon>
        <taxon>Pseudomonadati</taxon>
        <taxon>Pseudomonadota</taxon>
        <taxon>Betaproteobacteria</taxon>
        <taxon>Burkholderiales</taxon>
        <taxon>Oxalobacteraceae</taxon>
        <taxon>Telluria group</taxon>
        <taxon>Duganella</taxon>
    </lineage>
</organism>
<evidence type="ECO:0000313" key="4">
    <source>
        <dbReference type="Proteomes" id="UP001326110"/>
    </source>
</evidence>
<dbReference type="InterPro" id="IPR019268">
    <property type="entry name" value="DUF2278"/>
</dbReference>
<evidence type="ECO:0000313" key="3">
    <source>
        <dbReference type="EMBL" id="WQH05978.1"/>
    </source>
</evidence>
<dbReference type="InterPro" id="IPR036415">
    <property type="entry name" value="Lamin_tail_dom_sf"/>
</dbReference>
<dbReference type="SUPFAM" id="SSF74853">
    <property type="entry name" value="Lamin A/C globular tail domain"/>
    <property type="match status" value="1"/>
</dbReference>
<evidence type="ECO:0000256" key="1">
    <source>
        <dbReference type="SAM" id="MobiDB-lite"/>
    </source>
</evidence>
<dbReference type="RefSeq" id="WP_026637302.1">
    <property type="nucleotide sequence ID" value="NZ_CP140152.1"/>
</dbReference>
<reference evidence="3 4" key="1">
    <citation type="submission" date="2023-11" db="EMBL/GenBank/DDBJ databases">
        <title>MicrobeMod: A computational toolkit for identifying prokaryotic methylation and restriction-modification with nanopore sequencing.</title>
        <authorList>
            <person name="Crits-Christoph A."/>
            <person name="Kang S.C."/>
            <person name="Lee H."/>
            <person name="Ostrov N."/>
        </authorList>
    </citation>
    <scope>NUCLEOTIDE SEQUENCE [LARGE SCALE GENOMIC DNA]</scope>
    <source>
        <strain evidence="3 4">ATCC 25935</strain>
    </source>
</reference>
<gene>
    <name evidence="3" type="ORF">SR858_06485</name>
</gene>
<dbReference type="InterPro" id="IPR001322">
    <property type="entry name" value="Lamin_tail_dom"/>
</dbReference>
<feature type="compositionally biased region" description="Pro residues" evidence="1">
    <location>
        <begin position="225"/>
        <end position="234"/>
    </location>
</feature>
<feature type="domain" description="LTD" evidence="2">
    <location>
        <begin position="236"/>
        <end position="338"/>
    </location>
</feature>
<dbReference type="PROSITE" id="PS51841">
    <property type="entry name" value="LTD"/>
    <property type="match status" value="1"/>
</dbReference>
<sequence>MPLHQYGVLKGRPINRQLGSNQNAHYQVHVVDDTTDYRIAINVKSQLAPSEVEYLVDAHFQHPVLAQLEALPVGWSQLASTPGGPALDFIRSNLFDPRKMVPLPLSINGPDNDLNEKIDQHIQRALSDENAVVYAFGERWGPEAGKKDKIFGFLPGNGVHDIHMNQANAANFKQDDGVYQDGALLLHFSDQNQWVGIFLKFQSQTWHSDDQTGHRIEGGVSGPPSDNPNPPNPFEPGTTPTPEAPDGAVRIVAALVNPVKSPEIETVTLLNATAQTVDLAGWKLLDRDKNAMPLQGAIAAGEALRVTLIPPVVLPNKGGIITLLNADGLRVDGVSYTKAQASNPGYSVTF</sequence>
<evidence type="ECO:0000259" key="2">
    <source>
        <dbReference type="PROSITE" id="PS51841"/>
    </source>
</evidence>
<name>A0ABZ0Y2C3_9BURK</name>
<protein>
    <submittedName>
        <fullName evidence="3">DUF2278 family protein</fullName>
    </submittedName>
</protein>
<feature type="region of interest" description="Disordered" evidence="1">
    <location>
        <begin position="209"/>
        <end position="245"/>
    </location>
</feature>
<dbReference type="EMBL" id="CP140152">
    <property type="protein sequence ID" value="WQH05978.1"/>
    <property type="molecule type" value="Genomic_DNA"/>
</dbReference>
<dbReference type="Proteomes" id="UP001326110">
    <property type="component" value="Chromosome"/>
</dbReference>